<sequence>MSSSSSSERPGNPVPKTPSRKRTLDSYDEARSKKRRRSSLHCGNVDETEPAPILDSTPKADSRDRFLPSLTTQLPFFPLHSSSPKSQRLARRFGLLDTRVLSYRDEPPHPLVIQAGSDPTLFTRLFCSQQLQSRTLSSLPPTYSAVKHAQVKPIRVLDTGYMHNEFHPHPCSWSSRNVIAAAIRGAIVTHEFETSRVEVLTDRGFAAQTLEWISSSTMAVGRENGFVQTLDIQKDLLTTIGYPWDTGSIWAPRAVDTVSFCPEGQLIAAGRQNGSVAYYDIRARSSIHCDKERPTDDAVTVKWNPDGRYLAVGHDSGVVRCMDIRTFKSFDLKPPDHKKAHKSPVTALAWAPWDTHILASGNEEAQGTIRLWSISGSESGHSTYTHLHSDRCLSEITSLQFSPHTKELLSTHGRYIPHSPSKSRQSRSTRRNSRSRDLLIEPIPTKHALVVHSYPSLKRVYMVPDAHGDAIVESVLSPDGTSIMTIGEDETLRIWAIWGKREEERQRSSLESFTLR</sequence>
<keyword evidence="3" id="KW-0677">Repeat</keyword>
<reference evidence="9 10" key="1">
    <citation type="submission" date="2014-06" db="EMBL/GenBank/DDBJ databases">
        <title>Evolutionary Origins and Diversification of the Mycorrhizal Mutualists.</title>
        <authorList>
            <consortium name="DOE Joint Genome Institute"/>
            <consortium name="Mycorrhizal Genomics Consortium"/>
            <person name="Kohler A."/>
            <person name="Kuo A."/>
            <person name="Nagy L.G."/>
            <person name="Floudas D."/>
            <person name="Copeland A."/>
            <person name="Barry K.W."/>
            <person name="Cichocki N."/>
            <person name="Veneault-Fourrey C."/>
            <person name="LaButti K."/>
            <person name="Lindquist E.A."/>
            <person name="Lipzen A."/>
            <person name="Lundell T."/>
            <person name="Morin E."/>
            <person name="Murat C."/>
            <person name="Riley R."/>
            <person name="Ohm R."/>
            <person name="Sun H."/>
            <person name="Tunlid A."/>
            <person name="Henrissat B."/>
            <person name="Grigoriev I.V."/>
            <person name="Hibbett D.S."/>
            <person name="Martin F."/>
        </authorList>
    </citation>
    <scope>NUCLEOTIDE SEQUENCE [LARGE SCALE GENOMIC DNA]</scope>
    <source>
        <strain evidence="9 10">SS14</strain>
    </source>
</reference>
<keyword evidence="5" id="KW-0131">Cell cycle</keyword>
<evidence type="ECO:0000313" key="10">
    <source>
        <dbReference type="Proteomes" id="UP000054279"/>
    </source>
</evidence>
<protein>
    <recommendedName>
        <fullName evidence="8">Anaphase-promoting complex subunit 4-like WD40 domain-containing protein</fullName>
    </recommendedName>
</protein>
<dbReference type="InterPro" id="IPR033010">
    <property type="entry name" value="Cdc20/Fizzy"/>
</dbReference>
<dbReference type="InterPro" id="IPR024977">
    <property type="entry name" value="Apc4-like_WD40_dom"/>
</dbReference>
<dbReference type="PANTHER" id="PTHR19918:SF8">
    <property type="entry name" value="FI02843P"/>
    <property type="match status" value="1"/>
</dbReference>
<dbReference type="Proteomes" id="UP000054279">
    <property type="component" value="Unassembled WGS sequence"/>
</dbReference>
<feature type="region of interest" description="Disordered" evidence="7">
    <location>
        <begin position="1"/>
        <end position="64"/>
    </location>
</feature>
<evidence type="ECO:0000256" key="4">
    <source>
        <dbReference type="ARBA" id="ARBA00022776"/>
    </source>
</evidence>
<evidence type="ECO:0000256" key="1">
    <source>
        <dbReference type="ARBA" id="ARBA00022574"/>
    </source>
</evidence>
<evidence type="ECO:0000256" key="5">
    <source>
        <dbReference type="ARBA" id="ARBA00023306"/>
    </source>
</evidence>
<dbReference type="GO" id="GO:0005680">
    <property type="term" value="C:anaphase-promoting complex"/>
    <property type="evidence" value="ECO:0007669"/>
    <property type="project" value="TreeGrafter"/>
</dbReference>
<dbReference type="PANTHER" id="PTHR19918">
    <property type="entry name" value="CELL DIVISION CYCLE 20 CDC20 FIZZY -RELATED"/>
    <property type="match status" value="1"/>
</dbReference>
<dbReference type="GO" id="GO:1905786">
    <property type="term" value="P:positive regulation of anaphase-promoting complex-dependent catabolic process"/>
    <property type="evidence" value="ECO:0007669"/>
    <property type="project" value="TreeGrafter"/>
</dbReference>
<dbReference type="InterPro" id="IPR015943">
    <property type="entry name" value="WD40/YVTN_repeat-like_dom_sf"/>
</dbReference>
<evidence type="ECO:0000256" key="2">
    <source>
        <dbReference type="ARBA" id="ARBA00022618"/>
    </source>
</evidence>
<evidence type="ECO:0000259" key="8">
    <source>
        <dbReference type="Pfam" id="PF12894"/>
    </source>
</evidence>
<keyword evidence="4" id="KW-0498">Mitosis</keyword>
<keyword evidence="2" id="KW-0132">Cell division</keyword>
<feature type="compositionally biased region" description="Basic and acidic residues" evidence="7">
    <location>
        <begin position="22"/>
        <end position="31"/>
    </location>
</feature>
<feature type="repeat" description="WD" evidence="6">
    <location>
        <begin position="464"/>
        <end position="495"/>
    </location>
</feature>
<feature type="region of interest" description="Disordered" evidence="7">
    <location>
        <begin position="412"/>
        <end position="438"/>
    </location>
</feature>
<dbReference type="EMBL" id="KN837190">
    <property type="protein sequence ID" value="KIJ35287.1"/>
    <property type="molecule type" value="Genomic_DNA"/>
</dbReference>
<dbReference type="GO" id="GO:0010997">
    <property type="term" value="F:anaphase-promoting complex binding"/>
    <property type="evidence" value="ECO:0007669"/>
    <property type="project" value="InterPro"/>
</dbReference>
<feature type="domain" description="Anaphase-promoting complex subunit 4-like WD40" evidence="8">
    <location>
        <begin position="258"/>
        <end position="327"/>
    </location>
</feature>
<accession>A0A0C9V103</accession>
<evidence type="ECO:0000313" key="9">
    <source>
        <dbReference type="EMBL" id="KIJ35287.1"/>
    </source>
</evidence>
<proteinExistence type="predicted"/>
<dbReference type="OrthoDB" id="10263272at2759"/>
<organism evidence="9 10">
    <name type="scientific">Sphaerobolus stellatus (strain SS14)</name>
    <dbReference type="NCBI Taxonomy" id="990650"/>
    <lineage>
        <taxon>Eukaryota</taxon>
        <taxon>Fungi</taxon>
        <taxon>Dikarya</taxon>
        <taxon>Basidiomycota</taxon>
        <taxon>Agaricomycotina</taxon>
        <taxon>Agaricomycetes</taxon>
        <taxon>Phallomycetidae</taxon>
        <taxon>Geastrales</taxon>
        <taxon>Sphaerobolaceae</taxon>
        <taxon>Sphaerobolus</taxon>
    </lineage>
</organism>
<gene>
    <name evidence="9" type="ORF">M422DRAFT_782576</name>
</gene>
<evidence type="ECO:0000256" key="6">
    <source>
        <dbReference type="PROSITE-ProRule" id="PRU00221"/>
    </source>
</evidence>
<feature type="compositionally biased region" description="Basic residues" evidence="7">
    <location>
        <begin position="424"/>
        <end position="433"/>
    </location>
</feature>
<dbReference type="Pfam" id="PF12894">
    <property type="entry name" value="ANAPC4_WD40"/>
    <property type="match status" value="1"/>
</dbReference>
<evidence type="ECO:0000256" key="7">
    <source>
        <dbReference type="SAM" id="MobiDB-lite"/>
    </source>
</evidence>
<name>A0A0C9V103_SPHS4</name>
<dbReference type="GO" id="GO:0051301">
    <property type="term" value="P:cell division"/>
    <property type="evidence" value="ECO:0007669"/>
    <property type="project" value="UniProtKB-KW"/>
</dbReference>
<dbReference type="Gene3D" id="2.130.10.10">
    <property type="entry name" value="YVTN repeat-like/Quinoprotein amine dehydrogenase"/>
    <property type="match status" value="1"/>
</dbReference>
<evidence type="ECO:0000256" key="3">
    <source>
        <dbReference type="ARBA" id="ARBA00022737"/>
    </source>
</evidence>
<keyword evidence="1 6" id="KW-0853">WD repeat</keyword>
<dbReference type="SUPFAM" id="SSF50978">
    <property type="entry name" value="WD40 repeat-like"/>
    <property type="match status" value="1"/>
</dbReference>
<dbReference type="InterPro" id="IPR001680">
    <property type="entry name" value="WD40_rpt"/>
</dbReference>
<dbReference type="HOGENOM" id="CLU_014831_6_0_1"/>
<dbReference type="GO" id="GO:0031145">
    <property type="term" value="P:anaphase-promoting complex-dependent catabolic process"/>
    <property type="evidence" value="ECO:0007669"/>
    <property type="project" value="TreeGrafter"/>
</dbReference>
<dbReference type="SMART" id="SM00320">
    <property type="entry name" value="WD40"/>
    <property type="match status" value="4"/>
</dbReference>
<dbReference type="AlphaFoldDB" id="A0A0C9V103"/>
<dbReference type="InterPro" id="IPR036322">
    <property type="entry name" value="WD40_repeat_dom_sf"/>
</dbReference>
<keyword evidence="10" id="KW-1185">Reference proteome</keyword>
<dbReference type="PROSITE" id="PS50082">
    <property type="entry name" value="WD_REPEATS_2"/>
    <property type="match status" value="1"/>
</dbReference>
<dbReference type="Pfam" id="PF00400">
    <property type="entry name" value="WD40"/>
    <property type="match status" value="1"/>
</dbReference>
<dbReference type="GO" id="GO:1990757">
    <property type="term" value="F:ubiquitin ligase activator activity"/>
    <property type="evidence" value="ECO:0007669"/>
    <property type="project" value="TreeGrafter"/>
</dbReference>